<comment type="caution">
    <text evidence="3">The sequence shown here is derived from an EMBL/GenBank/DDBJ whole genome shotgun (WGS) entry which is preliminary data.</text>
</comment>
<evidence type="ECO:0000313" key="3">
    <source>
        <dbReference type="EMBL" id="MBD8035115.1"/>
    </source>
</evidence>
<proteinExistence type="inferred from homology"/>
<dbReference type="Proteomes" id="UP000619101">
    <property type="component" value="Unassembled WGS sequence"/>
</dbReference>
<protein>
    <submittedName>
        <fullName evidence="3">Alpha/beta hydrolase</fullName>
    </submittedName>
</protein>
<sequence>MMINIAERNNVTILGKGEQVLLFGHGFGCDQSLWHSLTTYLKDAYKIILFDYVGAGKSDILAYDSIKYNSLDGYAQDVIDVIEAFDLKNIIFIGHSISSMIGMLAAIKKPQYFSKLIMIGPSPCYLNDGSYTGGFSRSEIEELLETMEMNFEGWASYMAPMAMDQSKDSYLTKTLERTFVSTNPSIARQFAEVTFFSDYRHQLGELQIPTLLLQCANDSIVPIEVGDYLNEHITDSELVILNTRGHYPHLSDPNLTAEIILQYLKRG</sequence>
<dbReference type="PANTHER" id="PTHR43039">
    <property type="entry name" value="ESTERASE-RELATED"/>
    <property type="match status" value="1"/>
</dbReference>
<name>A0ABR8XT45_9BACL</name>
<dbReference type="InterPro" id="IPR029058">
    <property type="entry name" value="AB_hydrolase_fold"/>
</dbReference>
<accession>A0ABR8XT45</accession>
<comment type="similarity">
    <text evidence="1">Belongs to the AB hydrolase superfamily.</text>
</comment>
<dbReference type="Pfam" id="PF12697">
    <property type="entry name" value="Abhydrolase_6"/>
    <property type="match status" value="1"/>
</dbReference>
<dbReference type="InterPro" id="IPR000073">
    <property type="entry name" value="AB_hydrolase_1"/>
</dbReference>
<evidence type="ECO:0000313" key="4">
    <source>
        <dbReference type="Proteomes" id="UP000619101"/>
    </source>
</evidence>
<dbReference type="EMBL" id="JACSPZ010000001">
    <property type="protein sequence ID" value="MBD8035115.1"/>
    <property type="molecule type" value="Genomic_DNA"/>
</dbReference>
<gene>
    <name evidence="3" type="ORF">H9635_00090</name>
</gene>
<dbReference type="PRINTS" id="PR00111">
    <property type="entry name" value="ABHYDROLASE"/>
</dbReference>
<dbReference type="SUPFAM" id="SSF53474">
    <property type="entry name" value="alpha/beta-Hydrolases"/>
    <property type="match status" value="1"/>
</dbReference>
<feature type="domain" description="AB hydrolase-1" evidence="2">
    <location>
        <begin position="21"/>
        <end position="258"/>
    </location>
</feature>
<keyword evidence="4" id="KW-1185">Reference proteome</keyword>
<dbReference type="Gene3D" id="3.40.50.1820">
    <property type="entry name" value="alpha/beta hydrolase"/>
    <property type="match status" value="1"/>
</dbReference>
<organism evidence="3 4">
    <name type="scientific">Solibacillus faecavium</name>
    <dbReference type="NCBI Taxonomy" id="2762221"/>
    <lineage>
        <taxon>Bacteria</taxon>
        <taxon>Bacillati</taxon>
        <taxon>Bacillota</taxon>
        <taxon>Bacilli</taxon>
        <taxon>Bacillales</taxon>
        <taxon>Caryophanaceae</taxon>
        <taxon>Solibacillus</taxon>
    </lineage>
</organism>
<dbReference type="RefSeq" id="WP_191698732.1">
    <property type="nucleotide sequence ID" value="NZ_JACSPZ010000001.1"/>
</dbReference>
<evidence type="ECO:0000256" key="1">
    <source>
        <dbReference type="ARBA" id="ARBA00008645"/>
    </source>
</evidence>
<evidence type="ECO:0000259" key="2">
    <source>
        <dbReference type="Pfam" id="PF12697"/>
    </source>
</evidence>
<reference evidence="3 4" key="1">
    <citation type="submission" date="2020-08" db="EMBL/GenBank/DDBJ databases">
        <title>A Genomic Blueprint of the Chicken Gut Microbiome.</title>
        <authorList>
            <person name="Gilroy R."/>
            <person name="Ravi A."/>
            <person name="Getino M."/>
            <person name="Pursley I."/>
            <person name="Horton D.L."/>
            <person name="Alikhan N.-F."/>
            <person name="Baker D."/>
            <person name="Gharbi K."/>
            <person name="Hall N."/>
            <person name="Watson M."/>
            <person name="Adriaenssens E.M."/>
            <person name="Foster-Nyarko E."/>
            <person name="Jarju S."/>
            <person name="Secka A."/>
            <person name="Antonio M."/>
            <person name="Oren A."/>
            <person name="Chaudhuri R."/>
            <person name="La Ragione R.M."/>
            <person name="Hildebrand F."/>
            <person name="Pallen M.J."/>
        </authorList>
    </citation>
    <scope>NUCLEOTIDE SEQUENCE [LARGE SCALE GENOMIC DNA]</scope>
    <source>
        <strain evidence="3 4">A46</strain>
    </source>
</reference>
<keyword evidence="3" id="KW-0378">Hydrolase</keyword>
<dbReference type="GO" id="GO:0016787">
    <property type="term" value="F:hydrolase activity"/>
    <property type="evidence" value="ECO:0007669"/>
    <property type="project" value="UniProtKB-KW"/>
</dbReference>